<dbReference type="SUPFAM" id="SSF46785">
    <property type="entry name" value="Winged helix' DNA-binding domain"/>
    <property type="match status" value="1"/>
</dbReference>
<dbReference type="PANTHER" id="PTHR39168:SF2">
    <property type="entry name" value="HTH-TYPE TRANSCRIPTIONAL REGULATOR CMTR"/>
    <property type="match status" value="1"/>
</dbReference>
<sequence>MIRPFFFTITQAAGIARTRRLFSGRRTIALVDTIASPPTYGQVLARFGHALSDPTRARLLLALRDGPAYPAELAELLAVSRQNMSNHLACLRGCGLVVAVPEGRRSRYELADPRLAHALGDLLGVVLAVDPAACRMAEDDFSG</sequence>
<dbReference type="InterPro" id="IPR036388">
    <property type="entry name" value="WH-like_DNA-bd_sf"/>
</dbReference>
<dbReference type="GO" id="GO:0046686">
    <property type="term" value="P:response to cadmium ion"/>
    <property type="evidence" value="ECO:0007669"/>
    <property type="project" value="TreeGrafter"/>
</dbReference>
<dbReference type="InterPro" id="IPR001845">
    <property type="entry name" value="HTH_ArsR_DNA-bd_dom"/>
</dbReference>
<dbReference type="InterPro" id="IPR052543">
    <property type="entry name" value="HTH_Metal-responsive_Reg"/>
</dbReference>
<dbReference type="GO" id="GO:0010288">
    <property type="term" value="P:response to lead ion"/>
    <property type="evidence" value="ECO:0007669"/>
    <property type="project" value="TreeGrafter"/>
</dbReference>
<proteinExistence type="predicted"/>
<evidence type="ECO:0000313" key="3">
    <source>
        <dbReference type="Proteomes" id="UP000659904"/>
    </source>
</evidence>
<dbReference type="GO" id="GO:0003677">
    <property type="term" value="F:DNA binding"/>
    <property type="evidence" value="ECO:0007669"/>
    <property type="project" value="TreeGrafter"/>
</dbReference>
<dbReference type="SMART" id="SM00418">
    <property type="entry name" value="HTH_ARSR"/>
    <property type="match status" value="1"/>
</dbReference>
<dbReference type="GO" id="GO:0003700">
    <property type="term" value="F:DNA-binding transcription factor activity"/>
    <property type="evidence" value="ECO:0007669"/>
    <property type="project" value="InterPro"/>
</dbReference>
<gene>
    <name evidence="2" type="ORF">Cci01nite_26960</name>
</gene>
<evidence type="ECO:0000259" key="1">
    <source>
        <dbReference type="PROSITE" id="PS50987"/>
    </source>
</evidence>
<feature type="domain" description="HTH arsR-type" evidence="1">
    <location>
        <begin position="36"/>
        <end position="130"/>
    </location>
</feature>
<name>A0A8J3NYT3_9ACTN</name>
<reference evidence="2 3" key="1">
    <citation type="submission" date="2021-01" db="EMBL/GenBank/DDBJ databases">
        <title>Whole genome shotgun sequence of Catellatospora citrea NBRC 14495.</title>
        <authorList>
            <person name="Komaki H."/>
            <person name="Tamura T."/>
        </authorList>
    </citation>
    <scope>NUCLEOTIDE SEQUENCE [LARGE SCALE GENOMIC DNA]</scope>
    <source>
        <strain evidence="2 3">NBRC 14495</strain>
    </source>
</reference>
<dbReference type="InterPro" id="IPR011991">
    <property type="entry name" value="ArsR-like_HTH"/>
</dbReference>
<comment type="caution">
    <text evidence="2">The sequence shown here is derived from an EMBL/GenBank/DDBJ whole genome shotgun (WGS) entry which is preliminary data.</text>
</comment>
<dbReference type="Proteomes" id="UP000659904">
    <property type="component" value="Unassembled WGS sequence"/>
</dbReference>
<dbReference type="PANTHER" id="PTHR39168">
    <property type="entry name" value="TRANSCRIPTIONAL REGULATOR-RELATED"/>
    <property type="match status" value="1"/>
</dbReference>
<dbReference type="PROSITE" id="PS50987">
    <property type="entry name" value="HTH_ARSR_2"/>
    <property type="match status" value="1"/>
</dbReference>
<dbReference type="InterPro" id="IPR036390">
    <property type="entry name" value="WH_DNA-bd_sf"/>
</dbReference>
<dbReference type="EMBL" id="BONH01000009">
    <property type="protein sequence ID" value="GIF97602.1"/>
    <property type="molecule type" value="Genomic_DNA"/>
</dbReference>
<dbReference type="PRINTS" id="PR00778">
    <property type="entry name" value="HTHARSR"/>
</dbReference>
<accession>A0A8J3NYT3</accession>
<dbReference type="Pfam" id="PF12840">
    <property type="entry name" value="HTH_20"/>
    <property type="match status" value="1"/>
</dbReference>
<dbReference type="AlphaFoldDB" id="A0A8J3NYT3"/>
<keyword evidence="3" id="KW-1185">Reference proteome</keyword>
<protein>
    <recommendedName>
        <fullName evidence="1">HTH arsR-type domain-containing protein</fullName>
    </recommendedName>
</protein>
<dbReference type="NCBIfam" id="NF033788">
    <property type="entry name" value="HTH_metalloreg"/>
    <property type="match status" value="1"/>
</dbReference>
<dbReference type="Gene3D" id="1.10.10.10">
    <property type="entry name" value="Winged helix-like DNA-binding domain superfamily/Winged helix DNA-binding domain"/>
    <property type="match status" value="1"/>
</dbReference>
<evidence type="ECO:0000313" key="2">
    <source>
        <dbReference type="EMBL" id="GIF97602.1"/>
    </source>
</evidence>
<dbReference type="GO" id="GO:0097063">
    <property type="term" value="F:cadmium ion sensor activity"/>
    <property type="evidence" value="ECO:0007669"/>
    <property type="project" value="TreeGrafter"/>
</dbReference>
<dbReference type="CDD" id="cd00090">
    <property type="entry name" value="HTH_ARSR"/>
    <property type="match status" value="1"/>
</dbReference>
<dbReference type="GO" id="GO:0032791">
    <property type="term" value="F:lead ion binding"/>
    <property type="evidence" value="ECO:0007669"/>
    <property type="project" value="TreeGrafter"/>
</dbReference>
<organism evidence="2 3">
    <name type="scientific">Catellatospora citrea</name>
    <dbReference type="NCBI Taxonomy" id="53366"/>
    <lineage>
        <taxon>Bacteria</taxon>
        <taxon>Bacillati</taxon>
        <taxon>Actinomycetota</taxon>
        <taxon>Actinomycetes</taxon>
        <taxon>Micromonosporales</taxon>
        <taxon>Micromonosporaceae</taxon>
        <taxon>Catellatospora</taxon>
    </lineage>
</organism>